<sequence>MMFMQLGAAEPSLSVPAATVSARAWCSWCRPWASASSACSDDCCRLQIPSSCCSVSGSSCGIRTCMAKKKRKRLKYGAPPQTQTGWGARTDDLEQLRRAEASHPEEAALGGGGPGAGEEVEDVGARERRLELEQLVVVLHALLHDEAQVGVQQQVRLQPASELRQPLAVVVQPPRVLHVEHGGACMRGYV</sequence>
<proteinExistence type="predicted"/>
<organism evidence="1">
    <name type="scientific">Zea mays</name>
    <name type="common">Maize</name>
    <dbReference type="NCBI Taxonomy" id="4577"/>
    <lineage>
        <taxon>Eukaryota</taxon>
        <taxon>Viridiplantae</taxon>
        <taxon>Streptophyta</taxon>
        <taxon>Embryophyta</taxon>
        <taxon>Tracheophyta</taxon>
        <taxon>Spermatophyta</taxon>
        <taxon>Magnoliopsida</taxon>
        <taxon>Liliopsida</taxon>
        <taxon>Poales</taxon>
        <taxon>Poaceae</taxon>
        <taxon>PACMAD clade</taxon>
        <taxon>Panicoideae</taxon>
        <taxon>Andropogonodae</taxon>
        <taxon>Andropogoneae</taxon>
        <taxon>Tripsacinae</taxon>
        <taxon>Zea</taxon>
    </lineage>
</organism>
<reference evidence="1" key="1">
    <citation type="submission" date="2015-12" db="EMBL/GenBank/DDBJ databases">
        <title>Update maize B73 reference genome by single molecule sequencing technologies.</title>
        <authorList>
            <consortium name="Maize Genome Sequencing Project"/>
            <person name="Ware D."/>
        </authorList>
    </citation>
    <scope>NUCLEOTIDE SEQUENCE</scope>
    <source>
        <tissue evidence="1">Seedling</tissue>
    </source>
</reference>
<dbReference type="EMBL" id="CM000784">
    <property type="protein sequence ID" value="AQK99298.1"/>
    <property type="molecule type" value="Genomic_DNA"/>
</dbReference>
<keyword evidence="1" id="KW-0808">Transferase</keyword>
<dbReference type="GO" id="GO:0016301">
    <property type="term" value="F:kinase activity"/>
    <property type="evidence" value="ECO:0007669"/>
    <property type="project" value="UniProtKB-KW"/>
</dbReference>
<evidence type="ECO:0000313" key="1">
    <source>
        <dbReference type="EMBL" id="AQK99298.1"/>
    </source>
</evidence>
<protein>
    <submittedName>
        <fullName evidence="1">Dual specificity protein phosphatase Diacylglycerol kinase catalytic region</fullName>
    </submittedName>
</protein>
<keyword evidence="1" id="KW-0418">Kinase</keyword>
<dbReference type="AlphaFoldDB" id="A0A1D6G822"/>
<name>A0A1D6G822_MAIZE</name>
<accession>A0A1D6G822</accession>
<gene>
    <name evidence="1" type="ORF">ZEAMMB73_Zm00001d012295</name>
</gene>